<name>A0A0S6YXU7_9GAMM</name>
<organism evidence="1">
    <name type="scientific">Mizugakiibacter sediminis</name>
    <dbReference type="NCBI Taxonomy" id="1475481"/>
    <lineage>
        <taxon>Bacteria</taxon>
        <taxon>Pseudomonadati</taxon>
        <taxon>Pseudomonadota</taxon>
        <taxon>Gammaproteobacteria</taxon>
        <taxon>Lysobacterales</taxon>
        <taxon>Rhodanobacteraceae</taxon>
        <taxon>Mizugakiibacter</taxon>
    </lineage>
</organism>
<sequence>MPRRCAYAIAARTSSADVPNAAAQASRMAAACGAIVVMPHSLATPWIGRTLPQLLQLGHCQ</sequence>
<dbReference type="EMBL" id="DF952378">
    <property type="protein sequence ID" value="GAN44133.1"/>
    <property type="molecule type" value="Genomic_DNA"/>
</dbReference>
<gene>
    <name evidence="1" type="ORF">MBSD_0653</name>
</gene>
<reference evidence="1" key="1">
    <citation type="submission" date="2015-03" db="EMBL/GenBank/DDBJ databases">
        <title>Draft genome sequence of Mizugakiibacter sediminis skMP5.</title>
        <authorList>
            <person name="Watanabe T."/>
            <person name="Kojima H."/>
            <person name="Fukui M."/>
        </authorList>
    </citation>
    <scope>NUCLEOTIDE SEQUENCE</scope>
    <source>
        <strain evidence="1">SkMP5</strain>
    </source>
</reference>
<evidence type="ECO:0000313" key="1">
    <source>
        <dbReference type="EMBL" id="GAN44133.1"/>
    </source>
</evidence>
<protein>
    <submittedName>
        <fullName evidence="1">Uncharacterized protein</fullName>
    </submittedName>
</protein>
<dbReference type="AlphaFoldDB" id="A0A0S6YXU7"/>
<proteinExistence type="predicted"/>
<dbReference type="HOGENOM" id="CLU_2917564_0_0_6"/>
<accession>A0A0S6YXU7</accession>